<evidence type="ECO:0000313" key="1">
    <source>
        <dbReference type="EMBL" id="RVW57756.1"/>
    </source>
</evidence>
<proteinExistence type="predicted"/>
<dbReference type="EMBL" id="QGNW01001027">
    <property type="protein sequence ID" value="RVW57756.1"/>
    <property type="molecule type" value="Genomic_DNA"/>
</dbReference>
<protein>
    <submittedName>
        <fullName evidence="1">Protein transport Sec1a</fullName>
    </submittedName>
</protein>
<dbReference type="AlphaFoldDB" id="A0A438FCQ2"/>
<gene>
    <name evidence="1" type="primary">SEC1A_1</name>
    <name evidence="1" type="ORF">CK203_114121</name>
</gene>
<sequence>MYLTSVSCLTCSVVMFLSDMSGRVPLYKKYVRILAFHLLELSSKAFVFFSSPIPKDVVNHIKSDTSVLPRIDEFGVLSRRQSDLAFCLIQTFITDHERALEELLGENVENTRKFDNCLNTMATRISTIFASLRYEYNTLEF</sequence>
<comment type="caution">
    <text evidence="1">The sequence shown here is derived from an EMBL/GenBank/DDBJ whole genome shotgun (WGS) entry which is preliminary data.</text>
</comment>
<organism evidence="1 2">
    <name type="scientific">Vitis vinifera</name>
    <name type="common">Grape</name>
    <dbReference type="NCBI Taxonomy" id="29760"/>
    <lineage>
        <taxon>Eukaryota</taxon>
        <taxon>Viridiplantae</taxon>
        <taxon>Streptophyta</taxon>
        <taxon>Embryophyta</taxon>
        <taxon>Tracheophyta</taxon>
        <taxon>Spermatophyta</taxon>
        <taxon>Magnoliopsida</taxon>
        <taxon>eudicotyledons</taxon>
        <taxon>Gunneridae</taxon>
        <taxon>Pentapetalae</taxon>
        <taxon>rosids</taxon>
        <taxon>Vitales</taxon>
        <taxon>Vitaceae</taxon>
        <taxon>Viteae</taxon>
        <taxon>Vitis</taxon>
    </lineage>
</organism>
<dbReference type="Proteomes" id="UP000288805">
    <property type="component" value="Unassembled WGS sequence"/>
</dbReference>
<reference evidence="1 2" key="1">
    <citation type="journal article" date="2018" name="PLoS Genet.">
        <title>Population sequencing reveals clonal diversity and ancestral inbreeding in the grapevine cultivar Chardonnay.</title>
        <authorList>
            <person name="Roach M.J."/>
            <person name="Johnson D.L."/>
            <person name="Bohlmann J."/>
            <person name="van Vuuren H.J."/>
            <person name="Jones S.J."/>
            <person name="Pretorius I.S."/>
            <person name="Schmidt S.A."/>
            <person name="Borneman A.R."/>
        </authorList>
    </citation>
    <scope>NUCLEOTIDE SEQUENCE [LARGE SCALE GENOMIC DNA]</scope>
    <source>
        <strain evidence="2">cv. Chardonnay</strain>
        <tissue evidence="1">Leaf</tissue>
    </source>
</reference>
<name>A0A438FCQ2_VITVI</name>
<evidence type="ECO:0000313" key="2">
    <source>
        <dbReference type="Proteomes" id="UP000288805"/>
    </source>
</evidence>
<accession>A0A438FCQ2</accession>